<proteinExistence type="predicted"/>
<accession>A0A9X4XHV7</accession>
<protein>
    <submittedName>
        <fullName evidence="1">Uncharacterized protein</fullName>
    </submittedName>
</protein>
<evidence type="ECO:0000313" key="1">
    <source>
        <dbReference type="EMBL" id="MTK22832.1"/>
    </source>
</evidence>
<gene>
    <name evidence="1" type="ORF">GMA92_15670</name>
</gene>
<comment type="caution">
    <text evidence="1">The sequence shown here is derived from an EMBL/GenBank/DDBJ whole genome shotgun (WGS) entry which is preliminary data.</text>
</comment>
<name>A0A9X4XHV7_9FIRM</name>
<dbReference type="Proteomes" id="UP000487649">
    <property type="component" value="Unassembled WGS sequence"/>
</dbReference>
<sequence length="67" mass="7534">MAVVNKRVYGFCPTQNKETSIIVPLIPTGTLSNPNSYTTGIIDCEYCYFRECELIKKSQCPLINSVK</sequence>
<reference evidence="1 2" key="1">
    <citation type="journal article" date="2019" name="Nat. Med.">
        <title>A library of human gut bacterial isolates paired with longitudinal multiomics data enables mechanistic microbiome research.</title>
        <authorList>
            <person name="Poyet M."/>
            <person name="Groussin M."/>
            <person name="Gibbons S.M."/>
            <person name="Avila-Pacheco J."/>
            <person name="Jiang X."/>
            <person name="Kearney S.M."/>
            <person name="Perrotta A.R."/>
            <person name="Berdy B."/>
            <person name="Zhao S."/>
            <person name="Lieberman T.D."/>
            <person name="Swanson P.K."/>
            <person name="Smith M."/>
            <person name="Roesemann S."/>
            <person name="Alexander J.E."/>
            <person name="Rich S.A."/>
            <person name="Livny J."/>
            <person name="Vlamakis H."/>
            <person name="Clish C."/>
            <person name="Bullock K."/>
            <person name="Deik A."/>
            <person name="Scott J."/>
            <person name="Pierce K.A."/>
            <person name="Xavier R.J."/>
            <person name="Alm E.J."/>
        </authorList>
    </citation>
    <scope>NUCLEOTIDE SEQUENCE [LARGE SCALE GENOMIC DNA]</scope>
    <source>
        <strain evidence="1 2">BIOML-A198</strain>
    </source>
</reference>
<dbReference type="EMBL" id="WMQE01000066">
    <property type="protein sequence ID" value="MTK22832.1"/>
    <property type="molecule type" value="Genomic_DNA"/>
</dbReference>
<evidence type="ECO:0000313" key="2">
    <source>
        <dbReference type="Proteomes" id="UP000487649"/>
    </source>
</evidence>
<dbReference type="AlphaFoldDB" id="A0A9X4XHV7"/>
<organism evidence="1 2">
    <name type="scientific">Turicibacter sanguinis</name>
    <dbReference type="NCBI Taxonomy" id="154288"/>
    <lineage>
        <taxon>Bacteria</taxon>
        <taxon>Bacillati</taxon>
        <taxon>Bacillota</taxon>
        <taxon>Erysipelotrichia</taxon>
        <taxon>Erysipelotrichales</taxon>
        <taxon>Turicibacteraceae</taxon>
        <taxon>Turicibacter</taxon>
    </lineage>
</organism>